<gene>
    <name evidence="2" type="ORF">SAMN05428963_103259</name>
</gene>
<evidence type="ECO:0000313" key="2">
    <source>
        <dbReference type="EMBL" id="SJZ84552.1"/>
    </source>
</evidence>
<name>A0A1T4NZL5_9HYPH</name>
<accession>A0A1T4NZL5</accession>
<sequence length="106" mass="10928">MKMLLVAAVALGAFSHSAFAADDMTCASFTAMDSNGQMSAVHAMNTGMMSGGDMADKDSASKDAMAKGTNTSGAMMSDEDMAMKVAKACDGHPDMMVKDAMHESAM</sequence>
<dbReference type="RefSeq" id="WP_078707363.1">
    <property type="nucleotide sequence ID" value="NZ_FUXL01000003.1"/>
</dbReference>
<keyword evidence="1" id="KW-0732">Signal</keyword>
<keyword evidence="3" id="KW-1185">Reference proteome</keyword>
<dbReference type="Proteomes" id="UP000190135">
    <property type="component" value="Unassembled WGS sequence"/>
</dbReference>
<evidence type="ECO:0000313" key="3">
    <source>
        <dbReference type="Proteomes" id="UP000190135"/>
    </source>
</evidence>
<dbReference type="AlphaFoldDB" id="A0A1T4NZL5"/>
<evidence type="ECO:0000256" key="1">
    <source>
        <dbReference type="SAM" id="SignalP"/>
    </source>
</evidence>
<feature type="signal peptide" evidence="1">
    <location>
        <begin position="1"/>
        <end position="20"/>
    </location>
</feature>
<dbReference type="STRING" id="1365950.SAMN05428963_103259"/>
<dbReference type="EMBL" id="FUXL01000003">
    <property type="protein sequence ID" value="SJZ84552.1"/>
    <property type="molecule type" value="Genomic_DNA"/>
</dbReference>
<reference evidence="3" key="1">
    <citation type="submission" date="2017-02" db="EMBL/GenBank/DDBJ databases">
        <authorList>
            <person name="Varghese N."/>
            <person name="Submissions S."/>
        </authorList>
    </citation>
    <scope>NUCLEOTIDE SEQUENCE [LARGE SCALE GENOMIC DNA]</scope>
    <source>
        <strain evidence="3">USBA 369</strain>
    </source>
</reference>
<proteinExistence type="predicted"/>
<organism evidence="2 3">
    <name type="scientific">Consotaella salsifontis</name>
    <dbReference type="NCBI Taxonomy" id="1365950"/>
    <lineage>
        <taxon>Bacteria</taxon>
        <taxon>Pseudomonadati</taxon>
        <taxon>Pseudomonadota</taxon>
        <taxon>Alphaproteobacteria</taxon>
        <taxon>Hyphomicrobiales</taxon>
        <taxon>Aurantimonadaceae</taxon>
        <taxon>Consotaella</taxon>
    </lineage>
</organism>
<evidence type="ECO:0008006" key="4">
    <source>
        <dbReference type="Google" id="ProtNLM"/>
    </source>
</evidence>
<feature type="chain" id="PRO_5011961842" description="HdeA/HdeB family protein" evidence="1">
    <location>
        <begin position="21"/>
        <end position="106"/>
    </location>
</feature>
<protein>
    <recommendedName>
        <fullName evidence="4">HdeA/HdeB family protein</fullName>
    </recommendedName>
</protein>